<dbReference type="Proteomes" id="UP001163846">
    <property type="component" value="Unassembled WGS sequence"/>
</dbReference>
<organism evidence="3 4">
    <name type="scientific">Lentinula raphanica</name>
    <dbReference type="NCBI Taxonomy" id="153919"/>
    <lineage>
        <taxon>Eukaryota</taxon>
        <taxon>Fungi</taxon>
        <taxon>Dikarya</taxon>
        <taxon>Basidiomycota</taxon>
        <taxon>Agaricomycotina</taxon>
        <taxon>Agaricomycetes</taxon>
        <taxon>Agaricomycetidae</taxon>
        <taxon>Agaricales</taxon>
        <taxon>Marasmiineae</taxon>
        <taxon>Omphalotaceae</taxon>
        <taxon>Lentinula</taxon>
    </lineage>
</organism>
<dbReference type="Gene3D" id="3.90.550.10">
    <property type="entry name" value="Spore Coat Polysaccharide Biosynthesis Protein SpsA, Chain A"/>
    <property type="match status" value="1"/>
</dbReference>
<dbReference type="InterPro" id="IPR029044">
    <property type="entry name" value="Nucleotide-diphossugar_trans"/>
</dbReference>
<keyword evidence="2" id="KW-0808">Transferase</keyword>
<comment type="similarity">
    <text evidence="1">Belongs to the glycosyltransferase 15 family.</text>
</comment>
<dbReference type="Pfam" id="PF01793">
    <property type="entry name" value="Glyco_transf_15"/>
    <property type="match status" value="1"/>
</dbReference>
<reference evidence="3" key="1">
    <citation type="submission" date="2022-08" db="EMBL/GenBank/DDBJ databases">
        <authorList>
            <consortium name="DOE Joint Genome Institute"/>
            <person name="Min B."/>
            <person name="Riley R."/>
            <person name="Sierra-Patev S."/>
            <person name="Naranjo-Ortiz M."/>
            <person name="Looney B."/>
            <person name="Konkel Z."/>
            <person name="Slot J.C."/>
            <person name="Sakamoto Y."/>
            <person name="Steenwyk J.L."/>
            <person name="Rokas A."/>
            <person name="Carro J."/>
            <person name="Camarero S."/>
            <person name="Ferreira P."/>
            <person name="Molpeceres G."/>
            <person name="Ruiz-Duenas F.J."/>
            <person name="Serrano A."/>
            <person name="Henrissat B."/>
            <person name="Drula E."/>
            <person name="Hughes K.W."/>
            <person name="Mata J.L."/>
            <person name="Ishikawa N.K."/>
            <person name="Vargas-Isla R."/>
            <person name="Ushijima S."/>
            <person name="Smith C.A."/>
            <person name="Ahrendt S."/>
            <person name="Andreopoulos W."/>
            <person name="He G."/>
            <person name="Labutti K."/>
            <person name="Lipzen A."/>
            <person name="Ng V."/>
            <person name="Sandor L."/>
            <person name="Barry K."/>
            <person name="Martinez A.T."/>
            <person name="Xiao Y."/>
            <person name="Gibbons J.G."/>
            <person name="Terashima K."/>
            <person name="Hibbett D.S."/>
            <person name="Grigoriev I.V."/>
        </authorList>
    </citation>
    <scope>NUCLEOTIDE SEQUENCE</scope>
    <source>
        <strain evidence="3">TFB9207</strain>
    </source>
</reference>
<evidence type="ECO:0000256" key="1">
    <source>
        <dbReference type="ARBA" id="ARBA00007677"/>
    </source>
</evidence>
<dbReference type="EMBL" id="MU806571">
    <property type="protein sequence ID" value="KAJ3834167.1"/>
    <property type="molecule type" value="Genomic_DNA"/>
</dbReference>
<dbReference type="InterPro" id="IPR002685">
    <property type="entry name" value="Glyco_trans_15"/>
</dbReference>
<protein>
    <submittedName>
        <fullName evidence="3">Uncharacterized protein</fullName>
    </submittedName>
</protein>
<keyword evidence="4" id="KW-1185">Reference proteome</keyword>
<accession>A0AA38UDF4</accession>
<dbReference type="GO" id="GO:0016020">
    <property type="term" value="C:membrane"/>
    <property type="evidence" value="ECO:0007669"/>
    <property type="project" value="InterPro"/>
</dbReference>
<dbReference type="AlphaFoldDB" id="A0AA38UDF4"/>
<evidence type="ECO:0000313" key="4">
    <source>
        <dbReference type="Proteomes" id="UP001163846"/>
    </source>
</evidence>
<proteinExistence type="inferred from homology"/>
<dbReference type="SUPFAM" id="SSF53448">
    <property type="entry name" value="Nucleotide-diphospho-sugar transferases"/>
    <property type="match status" value="1"/>
</dbReference>
<gene>
    <name evidence="3" type="ORF">F5878DRAFT_545307</name>
</gene>
<evidence type="ECO:0000313" key="3">
    <source>
        <dbReference type="EMBL" id="KAJ3834167.1"/>
    </source>
</evidence>
<comment type="caution">
    <text evidence="3">The sequence shown here is derived from an EMBL/GenBank/DDBJ whole genome shotgun (WGS) entry which is preliminary data.</text>
</comment>
<dbReference type="GO" id="GO:0000030">
    <property type="term" value="F:mannosyltransferase activity"/>
    <property type="evidence" value="ECO:0007669"/>
    <property type="project" value="InterPro"/>
</dbReference>
<name>A0AA38UDF4_9AGAR</name>
<evidence type="ECO:0000256" key="2">
    <source>
        <dbReference type="ARBA" id="ARBA00022679"/>
    </source>
</evidence>
<sequence length="75" mass="8789">SDLQRTISSIRACRRSIQHEVRIPYVLSTNERFAEEFKQRGSVLVSSKLECGVIPREHWSRPFWTTKENSAKARK</sequence>
<feature type="non-terminal residue" evidence="3">
    <location>
        <position position="1"/>
    </location>
</feature>